<dbReference type="Proteomes" id="UP000689967">
    <property type="component" value="Unassembled WGS sequence"/>
</dbReference>
<dbReference type="RefSeq" id="WP_216878251.1">
    <property type="nucleotide sequence ID" value="NZ_JAERQM010000007.1"/>
</dbReference>
<evidence type="ECO:0000313" key="3">
    <source>
        <dbReference type="Proteomes" id="UP000689967"/>
    </source>
</evidence>
<dbReference type="GO" id="GO:0032259">
    <property type="term" value="P:methylation"/>
    <property type="evidence" value="ECO:0007669"/>
    <property type="project" value="UniProtKB-KW"/>
</dbReference>
<dbReference type="Pfam" id="PF13649">
    <property type="entry name" value="Methyltransf_25"/>
    <property type="match status" value="1"/>
</dbReference>
<sequence>MSTSIAWDERYAGGDFQFGQAPNRYLESLTPWLRPGMRALALGDGEGRNGAWLAGQGLAVTSLDWSPVASAKAAALAAARGVAMATVTADAAAWTYPEAGFDLVAWIFLHLPPEDRAAAAAGALRSLAPGGLLALECFSPAQQGRRSGGPKMPELLWTRAIVEQAFGGLEVLELLEGTVHLDEGPRHQGHAEVVRALLRKPAAA</sequence>
<evidence type="ECO:0000313" key="2">
    <source>
        <dbReference type="EMBL" id="MBU8546230.1"/>
    </source>
</evidence>
<keyword evidence="2" id="KW-0489">Methyltransferase</keyword>
<evidence type="ECO:0000259" key="1">
    <source>
        <dbReference type="Pfam" id="PF13649"/>
    </source>
</evidence>
<dbReference type="InterPro" id="IPR041698">
    <property type="entry name" value="Methyltransf_25"/>
</dbReference>
<reference evidence="2 3" key="1">
    <citation type="submission" date="2021-01" db="EMBL/GenBank/DDBJ databases">
        <title>Roseomonas sp. nov, a bacterium isolated from an oil production mixture in Yumen Oilfield.</title>
        <authorList>
            <person name="Wu D."/>
        </authorList>
    </citation>
    <scope>NUCLEOTIDE SEQUENCE [LARGE SCALE GENOMIC DNA]</scope>
    <source>
        <strain evidence="2 3">ROY-5-3</strain>
    </source>
</reference>
<gene>
    <name evidence="2" type="ORF">JJQ90_21090</name>
</gene>
<organism evidence="2 3">
    <name type="scientific">Falsiroseomonas oleicola</name>
    <dbReference type="NCBI Taxonomy" id="2801474"/>
    <lineage>
        <taxon>Bacteria</taxon>
        <taxon>Pseudomonadati</taxon>
        <taxon>Pseudomonadota</taxon>
        <taxon>Alphaproteobacteria</taxon>
        <taxon>Acetobacterales</taxon>
        <taxon>Roseomonadaceae</taxon>
        <taxon>Falsiroseomonas</taxon>
    </lineage>
</organism>
<comment type="caution">
    <text evidence="2">The sequence shown here is derived from an EMBL/GenBank/DDBJ whole genome shotgun (WGS) entry which is preliminary data.</text>
</comment>
<feature type="domain" description="Methyltransferase" evidence="1">
    <location>
        <begin position="40"/>
        <end position="131"/>
    </location>
</feature>
<accession>A0ABS6HBW0</accession>
<keyword evidence="3" id="KW-1185">Reference proteome</keyword>
<keyword evidence="2" id="KW-0808">Transferase</keyword>
<protein>
    <submittedName>
        <fullName evidence="2">Methyltransferase domain-containing protein</fullName>
    </submittedName>
</protein>
<name>A0ABS6HBW0_9PROT</name>
<dbReference type="EMBL" id="JAERQM010000007">
    <property type="protein sequence ID" value="MBU8546230.1"/>
    <property type="molecule type" value="Genomic_DNA"/>
</dbReference>
<dbReference type="GO" id="GO:0008168">
    <property type="term" value="F:methyltransferase activity"/>
    <property type="evidence" value="ECO:0007669"/>
    <property type="project" value="UniProtKB-KW"/>
</dbReference>
<proteinExistence type="predicted"/>